<reference evidence="1 2" key="1">
    <citation type="journal article" date="2022" name="Hortic Res">
        <title>A haplotype resolved chromosomal level avocado genome allows analysis of novel avocado genes.</title>
        <authorList>
            <person name="Nath O."/>
            <person name="Fletcher S.J."/>
            <person name="Hayward A."/>
            <person name="Shaw L.M."/>
            <person name="Masouleh A.K."/>
            <person name="Furtado A."/>
            <person name="Henry R.J."/>
            <person name="Mitter N."/>
        </authorList>
    </citation>
    <scope>NUCLEOTIDE SEQUENCE [LARGE SCALE GENOMIC DNA]</scope>
    <source>
        <strain evidence="2">cv. Hass</strain>
    </source>
</reference>
<name>A0ACC2KNQ9_PERAE</name>
<protein>
    <submittedName>
        <fullName evidence="1">Uncharacterized protein</fullName>
    </submittedName>
</protein>
<evidence type="ECO:0000313" key="2">
    <source>
        <dbReference type="Proteomes" id="UP001234297"/>
    </source>
</evidence>
<accession>A0ACC2KNQ9</accession>
<comment type="caution">
    <text evidence="1">The sequence shown here is derived from an EMBL/GenBank/DDBJ whole genome shotgun (WGS) entry which is preliminary data.</text>
</comment>
<proteinExistence type="predicted"/>
<gene>
    <name evidence="1" type="ORF">MRB53_030986</name>
</gene>
<organism evidence="1 2">
    <name type="scientific">Persea americana</name>
    <name type="common">Avocado</name>
    <dbReference type="NCBI Taxonomy" id="3435"/>
    <lineage>
        <taxon>Eukaryota</taxon>
        <taxon>Viridiplantae</taxon>
        <taxon>Streptophyta</taxon>
        <taxon>Embryophyta</taxon>
        <taxon>Tracheophyta</taxon>
        <taxon>Spermatophyta</taxon>
        <taxon>Magnoliopsida</taxon>
        <taxon>Magnoliidae</taxon>
        <taxon>Laurales</taxon>
        <taxon>Lauraceae</taxon>
        <taxon>Persea</taxon>
    </lineage>
</organism>
<dbReference type="Proteomes" id="UP001234297">
    <property type="component" value="Chromosome 10"/>
</dbReference>
<dbReference type="EMBL" id="CM056818">
    <property type="protein sequence ID" value="KAJ8622457.1"/>
    <property type="molecule type" value="Genomic_DNA"/>
</dbReference>
<keyword evidence="2" id="KW-1185">Reference proteome</keyword>
<sequence>MEKVVQTLLLMPTYADFLRTKCHNPPDPETTLFMDPGSFFSFHPPITMKISIKTKVSSNQMQCFSPMLVPPPSAASRT</sequence>
<evidence type="ECO:0000313" key="1">
    <source>
        <dbReference type="EMBL" id="KAJ8622457.1"/>
    </source>
</evidence>